<sequence>MESLVKTIELQKKRMDIYEVEEESGKTLEVMDEIKEVLQDFKLDSNDLRKEIHNLKEKSKKYREESKIHYENMNNQLAEIKSLVKYTLTEQEEQRISQMSMSELLIEMQKNVEDIKSTIHKLGGDR</sequence>
<protein>
    <submittedName>
        <fullName evidence="2">Uncharacterized protein</fullName>
    </submittedName>
</protein>
<dbReference type="EMBL" id="JACRTG010000020">
    <property type="protein sequence ID" value="MBC8588416.1"/>
    <property type="molecule type" value="Genomic_DNA"/>
</dbReference>
<accession>A0A926ET66</accession>
<proteinExistence type="predicted"/>
<name>A0A926ET66_9FIRM</name>
<dbReference type="AlphaFoldDB" id="A0A926ET66"/>
<comment type="caution">
    <text evidence="2">The sequence shown here is derived from an EMBL/GenBank/DDBJ whole genome shotgun (WGS) entry which is preliminary data.</text>
</comment>
<keyword evidence="1" id="KW-0175">Coiled coil</keyword>
<evidence type="ECO:0000256" key="1">
    <source>
        <dbReference type="SAM" id="Coils"/>
    </source>
</evidence>
<evidence type="ECO:0000313" key="3">
    <source>
        <dbReference type="Proteomes" id="UP000601171"/>
    </source>
</evidence>
<gene>
    <name evidence="2" type="ORF">H8707_09200</name>
</gene>
<feature type="coiled-coil region" evidence="1">
    <location>
        <begin position="31"/>
        <end position="65"/>
    </location>
</feature>
<keyword evidence="3" id="KW-1185">Reference proteome</keyword>
<organism evidence="2 3">
    <name type="scientific">Paratissierella segnis</name>
    <dbReference type="NCBI Taxonomy" id="2763679"/>
    <lineage>
        <taxon>Bacteria</taxon>
        <taxon>Bacillati</taxon>
        <taxon>Bacillota</taxon>
        <taxon>Tissierellia</taxon>
        <taxon>Tissierellales</taxon>
        <taxon>Tissierellaceae</taxon>
        <taxon>Paratissierella</taxon>
    </lineage>
</organism>
<dbReference type="RefSeq" id="WP_262429872.1">
    <property type="nucleotide sequence ID" value="NZ_JACRTG010000020.1"/>
</dbReference>
<dbReference type="Proteomes" id="UP000601171">
    <property type="component" value="Unassembled WGS sequence"/>
</dbReference>
<evidence type="ECO:0000313" key="2">
    <source>
        <dbReference type="EMBL" id="MBC8588416.1"/>
    </source>
</evidence>
<reference evidence="2" key="1">
    <citation type="submission" date="2020-08" db="EMBL/GenBank/DDBJ databases">
        <title>Genome public.</title>
        <authorList>
            <person name="Liu C."/>
            <person name="Sun Q."/>
        </authorList>
    </citation>
    <scope>NUCLEOTIDE SEQUENCE</scope>
    <source>
        <strain evidence="2">BX21</strain>
    </source>
</reference>